<keyword evidence="2" id="KW-1185">Reference proteome</keyword>
<accession>A0AAN9KXI3</accession>
<reference evidence="1 2" key="1">
    <citation type="submission" date="2024-01" db="EMBL/GenBank/DDBJ databases">
        <title>The genomes of 5 underutilized Papilionoideae crops provide insights into root nodulation and disease resistanc.</title>
        <authorList>
            <person name="Jiang F."/>
        </authorList>
    </citation>
    <scope>NUCLEOTIDE SEQUENCE [LARGE SCALE GENOMIC DNA]</scope>
    <source>
        <strain evidence="1">LVBAO_FW01</strain>
        <tissue evidence="1">Leaves</tissue>
    </source>
</reference>
<protein>
    <submittedName>
        <fullName evidence="1">Uncharacterized protein</fullName>
    </submittedName>
</protein>
<evidence type="ECO:0000313" key="1">
    <source>
        <dbReference type="EMBL" id="KAK7324247.1"/>
    </source>
</evidence>
<organism evidence="1 2">
    <name type="scientific">Canavalia gladiata</name>
    <name type="common">Sword bean</name>
    <name type="synonym">Dolichos gladiatus</name>
    <dbReference type="NCBI Taxonomy" id="3824"/>
    <lineage>
        <taxon>Eukaryota</taxon>
        <taxon>Viridiplantae</taxon>
        <taxon>Streptophyta</taxon>
        <taxon>Embryophyta</taxon>
        <taxon>Tracheophyta</taxon>
        <taxon>Spermatophyta</taxon>
        <taxon>Magnoliopsida</taxon>
        <taxon>eudicotyledons</taxon>
        <taxon>Gunneridae</taxon>
        <taxon>Pentapetalae</taxon>
        <taxon>rosids</taxon>
        <taxon>fabids</taxon>
        <taxon>Fabales</taxon>
        <taxon>Fabaceae</taxon>
        <taxon>Papilionoideae</taxon>
        <taxon>50 kb inversion clade</taxon>
        <taxon>NPAAA clade</taxon>
        <taxon>indigoferoid/millettioid clade</taxon>
        <taxon>Phaseoleae</taxon>
        <taxon>Canavalia</taxon>
    </lineage>
</organism>
<sequence>MPGASKGYADRGEAEDLCPKTQNYWQQVHGILAKEYPDVDSESLALVVPFSCPSPCDSGGSSLSPFSSMRL</sequence>
<gene>
    <name evidence="1" type="ORF">VNO77_27777</name>
</gene>
<evidence type="ECO:0000313" key="2">
    <source>
        <dbReference type="Proteomes" id="UP001367508"/>
    </source>
</evidence>
<dbReference type="EMBL" id="JAYMYQ010000006">
    <property type="protein sequence ID" value="KAK7324247.1"/>
    <property type="molecule type" value="Genomic_DNA"/>
</dbReference>
<dbReference type="Proteomes" id="UP001367508">
    <property type="component" value="Unassembled WGS sequence"/>
</dbReference>
<comment type="caution">
    <text evidence="1">The sequence shown here is derived from an EMBL/GenBank/DDBJ whole genome shotgun (WGS) entry which is preliminary data.</text>
</comment>
<name>A0AAN9KXI3_CANGL</name>
<proteinExistence type="predicted"/>
<dbReference type="AlphaFoldDB" id="A0AAN9KXI3"/>